<keyword evidence="5" id="KW-0812">Transmembrane</keyword>
<evidence type="ECO:0000256" key="2">
    <source>
        <dbReference type="ARBA" id="ARBA00001941"/>
    </source>
</evidence>
<gene>
    <name evidence="15" type="ORF">GCM10007047_12470</name>
</gene>
<evidence type="ECO:0000313" key="15">
    <source>
        <dbReference type="EMBL" id="GHB98014.1"/>
    </source>
</evidence>
<evidence type="ECO:0000256" key="4">
    <source>
        <dbReference type="ARBA" id="ARBA00022670"/>
    </source>
</evidence>
<evidence type="ECO:0000256" key="6">
    <source>
        <dbReference type="ARBA" id="ARBA00022723"/>
    </source>
</evidence>
<evidence type="ECO:0000256" key="1">
    <source>
        <dbReference type="ARBA" id="ARBA00001936"/>
    </source>
</evidence>
<dbReference type="PANTHER" id="PTHR31120:SF6">
    <property type="entry name" value="METALLOPROTEASE TIKI HOMOLOG"/>
    <property type="match status" value="1"/>
</dbReference>
<feature type="signal peptide" evidence="14">
    <location>
        <begin position="1"/>
        <end position="19"/>
    </location>
</feature>
<dbReference type="GO" id="GO:0016020">
    <property type="term" value="C:membrane"/>
    <property type="evidence" value="ECO:0007669"/>
    <property type="project" value="UniProtKB-SubCell"/>
</dbReference>
<dbReference type="GO" id="GO:0004222">
    <property type="term" value="F:metalloendopeptidase activity"/>
    <property type="evidence" value="ECO:0007669"/>
    <property type="project" value="TreeGrafter"/>
</dbReference>
<accession>A0A8J3DB66</accession>
<dbReference type="EMBL" id="BMXG01000006">
    <property type="protein sequence ID" value="GHB98014.1"/>
    <property type="molecule type" value="Genomic_DNA"/>
</dbReference>
<dbReference type="RefSeq" id="WP_378080450.1">
    <property type="nucleotide sequence ID" value="NZ_JBHLZG010000018.1"/>
</dbReference>
<protein>
    <submittedName>
        <fullName evidence="15">GumN family protein</fullName>
    </submittedName>
</protein>
<dbReference type="GO" id="GO:0006508">
    <property type="term" value="P:proteolysis"/>
    <property type="evidence" value="ECO:0007669"/>
    <property type="project" value="UniProtKB-KW"/>
</dbReference>
<organism evidence="15 16">
    <name type="scientific">Cerasicoccus arenae</name>
    <dbReference type="NCBI Taxonomy" id="424488"/>
    <lineage>
        <taxon>Bacteria</taxon>
        <taxon>Pseudomonadati</taxon>
        <taxon>Verrucomicrobiota</taxon>
        <taxon>Opitutia</taxon>
        <taxon>Puniceicoccales</taxon>
        <taxon>Cerasicoccaceae</taxon>
        <taxon>Cerasicoccus</taxon>
    </lineage>
</organism>
<sequence>MAFSLALGLVLGFLTPAWAQLKEANQTGTYLFTIKKKGFEPSYLFGTIHLPDRRVTELPTGVVDAYQTSEAVYTEIPMEPADMLVASQAMLLPKGQTLRDIVPAETIERFSEELSAINPELQVGPFLSMKVWAAGSMLLMLQTQLDNPGVSAMDLALYSIAKEAGKRVGGLETAKEQLDIFDSFSVQEQVLLLDSMLDTMEEMRRENRNYTDEIVAAYLSGDLKTLEELMASYETADQALQSKFEKLFITDRNKLMVQRIEMRLNAHPDETAFFAIGAAHLYGEGGVPSLLRKAGFTVNQVQ</sequence>
<evidence type="ECO:0000256" key="11">
    <source>
        <dbReference type="ARBA" id="ARBA00023136"/>
    </source>
</evidence>
<evidence type="ECO:0000256" key="5">
    <source>
        <dbReference type="ARBA" id="ARBA00022692"/>
    </source>
</evidence>
<feature type="chain" id="PRO_5035163783" evidence="14">
    <location>
        <begin position="20"/>
        <end position="302"/>
    </location>
</feature>
<keyword evidence="6" id="KW-0479">Metal-binding</keyword>
<name>A0A8J3DB66_9BACT</name>
<reference evidence="15" key="1">
    <citation type="journal article" date="2014" name="Int. J. Syst. Evol. Microbiol.">
        <title>Complete genome sequence of Corynebacterium casei LMG S-19264T (=DSM 44701T), isolated from a smear-ripened cheese.</title>
        <authorList>
            <consortium name="US DOE Joint Genome Institute (JGI-PGF)"/>
            <person name="Walter F."/>
            <person name="Albersmeier A."/>
            <person name="Kalinowski J."/>
            <person name="Ruckert C."/>
        </authorList>
    </citation>
    <scope>NUCLEOTIDE SEQUENCE</scope>
    <source>
        <strain evidence="15">KCTC 12870</strain>
    </source>
</reference>
<feature type="coiled-coil region" evidence="13">
    <location>
        <begin position="193"/>
        <end position="243"/>
    </location>
</feature>
<evidence type="ECO:0000313" key="16">
    <source>
        <dbReference type="Proteomes" id="UP000642829"/>
    </source>
</evidence>
<keyword evidence="11" id="KW-0472">Membrane</keyword>
<evidence type="ECO:0000256" key="13">
    <source>
        <dbReference type="SAM" id="Coils"/>
    </source>
</evidence>
<dbReference type="InterPro" id="IPR002816">
    <property type="entry name" value="TraB/PrgY/GumN_fam"/>
</dbReference>
<proteinExistence type="predicted"/>
<evidence type="ECO:0000256" key="12">
    <source>
        <dbReference type="ARBA" id="ARBA00023180"/>
    </source>
</evidence>
<comment type="subcellular location">
    <subcellularLocation>
        <location evidence="3">Membrane</location>
        <topology evidence="3">Single-pass type I membrane protein</topology>
    </subcellularLocation>
</comment>
<dbReference type="CDD" id="cd14789">
    <property type="entry name" value="Tiki"/>
    <property type="match status" value="1"/>
</dbReference>
<dbReference type="GO" id="GO:0046872">
    <property type="term" value="F:metal ion binding"/>
    <property type="evidence" value="ECO:0007669"/>
    <property type="project" value="UniProtKB-KW"/>
</dbReference>
<evidence type="ECO:0000256" key="10">
    <source>
        <dbReference type="ARBA" id="ARBA00023049"/>
    </source>
</evidence>
<dbReference type="AlphaFoldDB" id="A0A8J3DB66"/>
<dbReference type="PANTHER" id="PTHR31120">
    <property type="entry name" value="METALLOPROTEASE TIKI"/>
    <property type="match status" value="1"/>
</dbReference>
<comment type="cofactor">
    <cofactor evidence="2">
        <name>Co(2+)</name>
        <dbReference type="ChEBI" id="CHEBI:48828"/>
    </cofactor>
</comment>
<evidence type="ECO:0000256" key="9">
    <source>
        <dbReference type="ARBA" id="ARBA00022989"/>
    </source>
</evidence>
<keyword evidence="8" id="KW-0378">Hydrolase</keyword>
<dbReference type="Pfam" id="PF01963">
    <property type="entry name" value="TraB_PrgY_gumN"/>
    <property type="match status" value="1"/>
</dbReference>
<dbReference type="Proteomes" id="UP000642829">
    <property type="component" value="Unassembled WGS sequence"/>
</dbReference>
<comment type="caution">
    <text evidence="15">The sequence shown here is derived from an EMBL/GenBank/DDBJ whole genome shotgun (WGS) entry which is preliminary data.</text>
</comment>
<evidence type="ECO:0000256" key="14">
    <source>
        <dbReference type="SAM" id="SignalP"/>
    </source>
</evidence>
<evidence type="ECO:0000256" key="7">
    <source>
        <dbReference type="ARBA" id="ARBA00022729"/>
    </source>
</evidence>
<keyword evidence="4" id="KW-0645">Protease</keyword>
<evidence type="ECO:0000256" key="8">
    <source>
        <dbReference type="ARBA" id="ARBA00022801"/>
    </source>
</evidence>
<dbReference type="InterPro" id="IPR040230">
    <property type="entry name" value="TIKI1/2-like"/>
</dbReference>
<keyword evidence="10" id="KW-0482">Metalloprotease</keyword>
<dbReference type="GO" id="GO:0030178">
    <property type="term" value="P:negative regulation of Wnt signaling pathway"/>
    <property type="evidence" value="ECO:0007669"/>
    <property type="project" value="InterPro"/>
</dbReference>
<keyword evidence="9" id="KW-1133">Transmembrane helix</keyword>
<reference evidence="15" key="2">
    <citation type="submission" date="2020-09" db="EMBL/GenBank/DDBJ databases">
        <authorList>
            <person name="Sun Q."/>
            <person name="Kim S."/>
        </authorList>
    </citation>
    <scope>NUCLEOTIDE SEQUENCE</scope>
    <source>
        <strain evidence="15">KCTC 12870</strain>
    </source>
</reference>
<keyword evidence="12" id="KW-0325">Glycoprotein</keyword>
<evidence type="ECO:0000256" key="3">
    <source>
        <dbReference type="ARBA" id="ARBA00004479"/>
    </source>
</evidence>
<keyword evidence="16" id="KW-1185">Reference proteome</keyword>
<comment type="cofactor">
    <cofactor evidence="1">
        <name>Mn(2+)</name>
        <dbReference type="ChEBI" id="CHEBI:29035"/>
    </cofactor>
</comment>
<keyword evidence="7 14" id="KW-0732">Signal</keyword>
<keyword evidence="13" id="KW-0175">Coiled coil</keyword>